<sequence length="394" mass="44042">MGTQINHPGEKRINVPAPCGVQDISGLIDAVREIKRQFTMTGPSKNEVTDDDLYRHSSQFRLWSFTKDEFHQRQLDTYARGKEKMERRLQEKGLLGKLEPLTFEQEVKIIKVYASKVEKITELFKMPSQVQGTAISYFRKFYLVYSVMDYHPMNILYTCVFLATKSENHFISIERFCAGLKRTEPATILGLEFLLLQSLSFTLAVQSGLRPLHGFFLDMQSALPDLSSSAIGSLHDRARKILIKGFITDALFLYTPPQVALAALHTADKDLTEKYLLARHQKPVADKLLAIIHDCQPELTNTDLPSSEEAKEIDKKLHYLVNPDKFAKRSHDGDGPQSKKAKTDPDGGHSGSHSAEPSVEPPDSVVPSGAVSVEPSAEPSAEPELRAPNADQPN</sequence>
<dbReference type="GO" id="GO:0016538">
    <property type="term" value="F:cyclin-dependent protein serine/threonine kinase regulator activity"/>
    <property type="evidence" value="ECO:0007669"/>
    <property type="project" value="InterPro"/>
</dbReference>
<feature type="compositionally biased region" description="Low complexity" evidence="3">
    <location>
        <begin position="354"/>
        <end position="382"/>
    </location>
</feature>
<reference evidence="5" key="2">
    <citation type="submission" date="2014-06" db="EMBL/GenBank/DDBJ databases">
        <title>The complete genome of Blastobotrys (Arxula) adeninivorans LS3 - a yeast of biotechnological interest.</title>
        <authorList>
            <person name="Kunze G."/>
            <person name="Gaillardin C."/>
            <person name="Czernicka M."/>
            <person name="Durrens P."/>
            <person name="Martin T."/>
            <person name="Boer E."/>
            <person name="Gabaldon T."/>
            <person name="Cruz J."/>
            <person name="Talla E."/>
            <person name="Marck C."/>
            <person name="Goffeau A."/>
            <person name="Barbe V."/>
            <person name="Baret P."/>
            <person name="Baronian K."/>
            <person name="Beier S."/>
            <person name="Bleykasten C."/>
            <person name="Bode R."/>
            <person name="Casaregola S."/>
            <person name="Despons L."/>
            <person name="Fairhead C."/>
            <person name="Giersberg M."/>
            <person name="Gierski P."/>
            <person name="Hahnel U."/>
            <person name="Hartmann A."/>
            <person name="Jankowska D."/>
            <person name="Jubin C."/>
            <person name="Jung P."/>
            <person name="Lafontaine I."/>
            <person name="Leh-Louis V."/>
            <person name="Lemaire M."/>
            <person name="Marcet-Houben M."/>
            <person name="Mascher M."/>
            <person name="Morel G."/>
            <person name="Richard G.-F."/>
            <person name="Riechen J."/>
            <person name="Sacerdot C."/>
            <person name="Sarkar A."/>
            <person name="Savel G."/>
            <person name="Schacherer J."/>
            <person name="Sherman D."/>
            <person name="Straub M.-L."/>
            <person name="Stein N."/>
            <person name="Thierry A."/>
            <person name="Trautwein-Schult A."/>
            <person name="Westhof E."/>
            <person name="Worch S."/>
            <person name="Dujon B."/>
            <person name="Souciet J.-L."/>
            <person name="Wincker P."/>
            <person name="Scholz U."/>
            <person name="Neuveglise N."/>
        </authorList>
    </citation>
    <scope>NUCLEOTIDE SEQUENCE</scope>
    <source>
        <strain evidence="5">LS3</strain>
    </source>
</reference>
<dbReference type="InterPro" id="IPR031658">
    <property type="entry name" value="Cyclin_C_2"/>
</dbReference>
<dbReference type="Pfam" id="PF00134">
    <property type="entry name" value="Cyclin_N"/>
    <property type="match status" value="1"/>
</dbReference>
<dbReference type="PANTHER" id="PTHR10026">
    <property type="entry name" value="CYCLIN"/>
    <property type="match status" value="1"/>
</dbReference>
<dbReference type="CDD" id="cd20525">
    <property type="entry name" value="CYCLIN_CCNH_rpt2"/>
    <property type="match status" value="1"/>
</dbReference>
<dbReference type="GO" id="GO:0006357">
    <property type="term" value="P:regulation of transcription by RNA polymerase II"/>
    <property type="evidence" value="ECO:0007669"/>
    <property type="project" value="InterPro"/>
</dbReference>
<dbReference type="CDD" id="cd20524">
    <property type="entry name" value="CYCLIN_CCNH_rpt1"/>
    <property type="match status" value="1"/>
</dbReference>
<dbReference type="Gene3D" id="1.10.472.10">
    <property type="entry name" value="Cyclin-like"/>
    <property type="match status" value="2"/>
</dbReference>
<dbReference type="SUPFAM" id="SSF47954">
    <property type="entry name" value="Cyclin-like"/>
    <property type="match status" value="2"/>
</dbReference>
<dbReference type="PhylomeDB" id="A0A060T8V4"/>
<dbReference type="SMART" id="SM00385">
    <property type="entry name" value="CYCLIN"/>
    <property type="match status" value="1"/>
</dbReference>
<protein>
    <submittedName>
        <fullName evidence="5">ARAD1C32648p</fullName>
    </submittedName>
</protein>
<dbReference type="Pfam" id="PF16899">
    <property type="entry name" value="Cyclin_C_2"/>
    <property type="match status" value="1"/>
</dbReference>
<evidence type="ECO:0000256" key="3">
    <source>
        <dbReference type="SAM" id="MobiDB-lite"/>
    </source>
</evidence>
<gene>
    <name evidence="5" type="ORF">GNLVRS02_ARAD1C32648g</name>
</gene>
<feature type="region of interest" description="Disordered" evidence="3">
    <location>
        <begin position="326"/>
        <end position="394"/>
    </location>
</feature>
<dbReference type="EMBL" id="HG937693">
    <property type="protein sequence ID" value="CDP35317.1"/>
    <property type="molecule type" value="Genomic_DNA"/>
</dbReference>
<keyword evidence="1 2" id="KW-0195">Cyclin</keyword>
<dbReference type="InterPro" id="IPR036915">
    <property type="entry name" value="Cyclin-like_sf"/>
</dbReference>
<evidence type="ECO:0000313" key="5">
    <source>
        <dbReference type="EMBL" id="CDP35317.1"/>
    </source>
</evidence>
<feature type="domain" description="Cyclin-like" evidence="4">
    <location>
        <begin position="115"/>
        <end position="197"/>
    </location>
</feature>
<accession>A0A060T8V4</accession>
<evidence type="ECO:0000256" key="1">
    <source>
        <dbReference type="ARBA" id="ARBA00023127"/>
    </source>
</evidence>
<dbReference type="InterPro" id="IPR043198">
    <property type="entry name" value="Cyclin/Ssn8"/>
</dbReference>
<reference evidence="5" key="1">
    <citation type="submission" date="2014-02" db="EMBL/GenBank/DDBJ databases">
        <authorList>
            <person name="Genoscope - CEA"/>
        </authorList>
    </citation>
    <scope>NUCLEOTIDE SEQUENCE</scope>
    <source>
        <strain evidence="5">LS3</strain>
    </source>
</reference>
<name>A0A060T8V4_BLAAD</name>
<dbReference type="InterPro" id="IPR006671">
    <property type="entry name" value="Cyclin_N"/>
</dbReference>
<organism evidence="5">
    <name type="scientific">Blastobotrys adeninivorans</name>
    <name type="common">Yeast</name>
    <name type="synonym">Arxula adeninivorans</name>
    <dbReference type="NCBI Taxonomy" id="409370"/>
    <lineage>
        <taxon>Eukaryota</taxon>
        <taxon>Fungi</taxon>
        <taxon>Dikarya</taxon>
        <taxon>Ascomycota</taxon>
        <taxon>Saccharomycotina</taxon>
        <taxon>Dipodascomycetes</taxon>
        <taxon>Dipodascales</taxon>
        <taxon>Trichomonascaceae</taxon>
        <taxon>Blastobotrys</taxon>
    </lineage>
</organism>
<comment type="similarity">
    <text evidence="2">Belongs to the cyclin family.</text>
</comment>
<evidence type="ECO:0000259" key="4">
    <source>
        <dbReference type="SMART" id="SM00385"/>
    </source>
</evidence>
<dbReference type="AlphaFoldDB" id="A0A060T8V4"/>
<proteinExistence type="inferred from homology"/>
<dbReference type="InterPro" id="IPR013763">
    <property type="entry name" value="Cyclin-like_dom"/>
</dbReference>
<evidence type="ECO:0000256" key="2">
    <source>
        <dbReference type="RuleBase" id="RU000383"/>
    </source>
</evidence>